<protein>
    <submittedName>
        <fullName evidence="1">Uncharacterized protein</fullName>
    </submittedName>
</protein>
<proteinExistence type="predicted"/>
<keyword evidence="2" id="KW-1185">Reference proteome</keyword>
<gene>
    <name evidence="1" type="ORF">EJF14_40838</name>
</gene>
<accession>A0ACD0WN27</accession>
<reference evidence="2" key="1">
    <citation type="journal article" date="2019" name="MBio">
        <title>Comparative genomics for the elucidation of multidrug resistance (MDR) in Candida lusitaniae.</title>
        <authorList>
            <person name="Kannan A."/>
            <person name="Asner S.A."/>
            <person name="Trachsel E."/>
            <person name="Kelly S."/>
            <person name="Parker J."/>
            <person name="Sanglard D."/>
        </authorList>
    </citation>
    <scope>NUCLEOTIDE SEQUENCE [LARGE SCALE GENOMIC DNA]</scope>
    <source>
        <strain evidence="2">P1</strain>
    </source>
</reference>
<dbReference type="Proteomes" id="UP000326582">
    <property type="component" value="Chromosome 4"/>
</dbReference>
<organism evidence="1 2">
    <name type="scientific">Clavispora lusitaniae</name>
    <name type="common">Candida lusitaniae</name>
    <dbReference type="NCBI Taxonomy" id="36911"/>
    <lineage>
        <taxon>Eukaryota</taxon>
        <taxon>Fungi</taxon>
        <taxon>Dikarya</taxon>
        <taxon>Ascomycota</taxon>
        <taxon>Saccharomycotina</taxon>
        <taxon>Pichiomycetes</taxon>
        <taxon>Metschnikowiaceae</taxon>
        <taxon>Clavispora</taxon>
    </lineage>
</organism>
<evidence type="ECO:0000313" key="1">
    <source>
        <dbReference type="EMBL" id="QFZ28785.1"/>
    </source>
</evidence>
<name>A0ACD0WN27_CLALS</name>
<evidence type="ECO:0000313" key="2">
    <source>
        <dbReference type="Proteomes" id="UP000326582"/>
    </source>
</evidence>
<dbReference type="EMBL" id="CP038487">
    <property type="protein sequence ID" value="QFZ28785.1"/>
    <property type="molecule type" value="Genomic_DNA"/>
</dbReference>
<sequence>MQKYRSRGQARGGKDKGFGEQKGKIQSCQARVSKNTTSDGQYRRYNTRLRPVRRLRPESTGARRPRSRSSLRSGEQKDCSTTISRIVSNCITRCGSKWLD</sequence>